<dbReference type="HOGENOM" id="CLU_055263_0_0_11"/>
<accession>A0A0F6T9X6</accession>
<organism evidence="11 12">
    <name type="scientific">Corynebacterium camporealensis</name>
    <dbReference type="NCBI Taxonomy" id="161896"/>
    <lineage>
        <taxon>Bacteria</taxon>
        <taxon>Bacillati</taxon>
        <taxon>Actinomycetota</taxon>
        <taxon>Actinomycetes</taxon>
        <taxon>Mycobacteriales</taxon>
        <taxon>Corynebacteriaceae</taxon>
        <taxon>Corynebacterium</taxon>
    </lineage>
</organism>
<gene>
    <name evidence="10" type="primary">cas1</name>
    <name evidence="11" type="ORF">UL81_02875</name>
</gene>
<keyword evidence="8 10" id="KW-0464">Manganese</keyword>
<feature type="binding site" evidence="10">
    <location>
        <position position="151"/>
    </location>
    <ligand>
        <name>Mn(2+)</name>
        <dbReference type="ChEBI" id="CHEBI:29035"/>
    </ligand>
</feature>
<comment type="subunit">
    <text evidence="9 10">Homodimer, forms a heterotetramer with a Cas2 homodimer.</text>
</comment>
<comment type="function">
    <text evidence="10">CRISPR (clustered regularly interspaced short palindromic repeat), is an adaptive immune system that provides protection against mobile genetic elements (viruses, transposable elements and conjugative plasmids). CRISPR clusters contain spacers, sequences complementary to antecedent mobile elements, and target invading nucleic acids. CRISPR clusters are transcribed and processed into CRISPR RNA (crRNA). Acts as a dsDNA endonuclease. Involved in the integration of spacer DNA into the CRISPR cassette.</text>
</comment>
<evidence type="ECO:0000256" key="7">
    <source>
        <dbReference type="ARBA" id="ARBA00023125"/>
    </source>
</evidence>
<evidence type="ECO:0000256" key="4">
    <source>
        <dbReference type="ARBA" id="ARBA00022801"/>
    </source>
</evidence>
<evidence type="ECO:0000256" key="5">
    <source>
        <dbReference type="ARBA" id="ARBA00022842"/>
    </source>
</evidence>
<dbReference type="PATRIC" id="fig|161896.4.peg.566"/>
<name>A0A0F6T9X6_9CORY</name>
<evidence type="ECO:0000256" key="2">
    <source>
        <dbReference type="ARBA" id="ARBA00022723"/>
    </source>
</evidence>
<dbReference type="GO" id="GO:0043571">
    <property type="term" value="P:maintenance of CRISPR repeat elements"/>
    <property type="evidence" value="ECO:0007669"/>
    <property type="project" value="UniProtKB-UniRule"/>
</dbReference>
<evidence type="ECO:0000256" key="8">
    <source>
        <dbReference type="ARBA" id="ARBA00023211"/>
    </source>
</evidence>
<dbReference type="InterPro" id="IPR042206">
    <property type="entry name" value="CRISPR-assoc_Cas1_C"/>
</dbReference>
<dbReference type="KEGG" id="ccj:UL81_02875"/>
<dbReference type="OrthoDB" id="1550386at2"/>
<dbReference type="HAMAP" id="MF_01470">
    <property type="entry name" value="Cas1"/>
    <property type="match status" value="1"/>
</dbReference>
<dbReference type="Gene3D" id="1.20.120.920">
    <property type="entry name" value="CRISPR-associated endonuclease Cas1, C-terminal domain"/>
    <property type="match status" value="1"/>
</dbReference>
<keyword evidence="6 10" id="KW-0051">Antiviral defense</keyword>
<sequence>MHPGWRVVDFSDFNGQLRYSRGQLLVEPESSPKTVLPLSQIAVVLVGTKTTLSGALLQKFSEYDIAVLVCDWRRIPIAGALPWNNHSRIGARHKAQAELSVPKNKQAWARIIKAKIYGQAKVLHSTNYSPKSDELFELSRSVRSGDPDNKEGLAARKYWSAISGSISFHRLPGTGADTWNSALDYGYTLLRGYGMRACTSAGLSGALGLFHKERSNAFALVDDLMEPFRPMVDQIVFNSIEPNGDFDRPDKQLLSTGLDGAFSKDGRTLSTVFNDFAQHYGNYVEGRVKDLNVPRWEGSIDAIEGL</sequence>
<dbReference type="GO" id="GO:0016787">
    <property type="term" value="F:hydrolase activity"/>
    <property type="evidence" value="ECO:0007669"/>
    <property type="project" value="UniProtKB-KW"/>
</dbReference>
<keyword evidence="3 10" id="KW-0255">Endonuclease</keyword>
<evidence type="ECO:0000256" key="1">
    <source>
        <dbReference type="ARBA" id="ARBA00022722"/>
    </source>
</evidence>
<keyword evidence="1 10" id="KW-0540">Nuclease</keyword>
<keyword evidence="2 10" id="KW-0479">Metal-binding</keyword>
<dbReference type="InterPro" id="IPR050646">
    <property type="entry name" value="Cas1"/>
</dbReference>
<dbReference type="GO" id="GO:0051607">
    <property type="term" value="P:defense response to virus"/>
    <property type="evidence" value="ECO:0007669"/>
    <property type="project" value="UniProtKB-UniRule"/>
</dbReference>
<dbReference type="InterPro" id="IPR019855">
    <property type="entry name" value="CRISPR-assoc_Cas1_NMENI"/>
</dbReference>
<dbReference type="AlphaFoldDB" id="A0A0F6T9X6"/>
<dbReference type="EC" id="3.1.-.-" evidence="10"/>
<evidence type="ECO:0000256" key="9">
    <source>
        <dbReference type="ARBA" id="ARBA00038592"/>
    </source>
</evidence>
<evidence type="ECO:0000313" key="11">
    <source>
        <dbReference type="EMBL" id="AKE38556.1"/>
    </source>
</evidence>
<dbReference type="PANTHER" id="PTHR34353">
    <property type="entry name" value="CRISPR-ASSOCIATED ENDONUCLEASE CAS1 1"/>
    <property type="match status" value="1"/>
</dbReference>
<protein>
    <recommendedName>
        <fullName evidence="10">CRISPR-associated endonuclease Cas1</fullName>
        <ecNumber evidence="10">3.1.-.-</ecNumber>
    </recommendedName>
</protein>
<proteinExistence type="inferred from homology"/>
<evidence type="ECO:0000313" key="12">
    <source>
        <dbReference type="Proteomes" id="UP000033566"/>
    </source>
</evidence>
<reference evidence="11 12" key="1">
    <citation type="journal article" date="2015" name="Genome Announc.">
        <title>Complete Genome Sequence of Corynebacterium camporealensis DSM 44610, Isolated from the Milk of a Manchega Sheep with Subclinical Mastitis.</title>
        <authorList>
            <person name="Ruckert C."/>
            <person name="Albersmeier A."/>
            <person name="Winkler A."/>
            <person name="Tauch A."/>
        </authorList>
    </citation>
    <scope>NUCLEOTIDE SEQUENCE [LARGE SCALE GENOMIC DNA]</scope>
    <source>
        <strain evidence="11 12">DSM 44610</strain>
    </source>
</reference>
<dbReference type="GO" id="GO:0003677">
    <property type="term" value="F:DNA binding"/>
    <property type="evidence" value="ECO:0007669"/>
    <property type="project" value="UniProtKB-KW"/>
</dbReference>
<keyword evidence="4 10" id="KW-0378">Hydrolase</keyword>
<dbReference type="RefSeq" id="WP_035106816.1">
    <property type="nucleotide sequence ID" value="NZ_CP011311.1"/>
</dbReference>
<comment type="similarity">
    <text evidence="10">Belongs to the CRISPR-associated endonuclease Cas1 family.</text>
</comment>
<dbReference type="NCBIfam" id="TIGR03639">
    <property type="entry name" value="cas1_NMENI"/>
    <property type="match status" value="1"/>
</dbReference>
<keyword evidence="7 10" id="KW-0238">DNA-binding</keyword>
<evidence type="ECO:0000256" key="10">
    <source>
        <dbReference type="HAMAP-Rule" id="MF_01470"/>
    </source>
</evidence>
<dbReference type="GO" id="GO:0004520">
    <property type="term" value="F:DNA endonuclease activity"/>
    <property type="evidence" value="ECO:0007669"/>
    <property type="project" value="InterPro"/>
</dbReference>
<comment type="cofactor">
    <cofactor evidence="10">
        <name>Mg(2+)</name>
        <dbReference type="ChEBI" id="CHEBI:18420"/>
    </cofactor>
    <cofactor evidence="10">
        <name>Mn(2+)</name>
        <dbReference type="ChEBI" id="CHEBI:29035"/>
    </cofactor>
</comment>
<dbReference type="InterPro" id="IPR002729">
    <property type="entry name" value="CRISPR-assoc_Cas1"/>
</dbReference>
<dbReference type="Proteomes" id="UP000033566">
    <property type="component" value="Chromosome"/>
</dbReference>
<keyword evidence="12" id="KW-1185">Reference proteome</keyword>
<dbReference type="NCBIfam" id="TIGR00287">
    <property type="entry name" value="cas1"/>
    <property type="match status" value="1"/>
</dbReference>
<feature type="binding site" evidence="10">
    <location>
        <position position="211"/>
    </location>
    <ligand>
        <name>Mn(2+)</name>
        <dbReference type="ChEBI" id="CHEBI:29035"/>
    </ligand>
</feature>
<keyword evidence="5 10" id="KW-0460">Magnesium</keyword>
<dbReference type="EMBL" id="CP011311">
    <property type="protein sequence ID" value="AKE38556.1"/>
    <property type="molecule type" value="Genomic_DNA"/>
</dbReference>
<evidence type="ECO:0000256" key="6">
    <source>
        <dbReference type="ARBA" id="ARBA00023118"/>
    </source>
</evidence>
<evidence type="ECO:0000256" key="3">
    <source>
        <dbReference type="ARBA" id="ARBA00022759"/>
    </source>
</evidence>
<feature type="binding site" evidence="10">
    <location>
        <position position="226"/>
    </location>
    <ligand>
        <name>Mn(2+)</name>
        <dbReference type="ChEBI" id="CHEBI:29035"/>
    </ligand>
</feature>
<dbReference type="PANTHER" id="PTHR34353:SF2">
    <property type="entry name" value="CRISPR-ASSOCIATED ENDONUCLEASE CAS1 1"/>
    <property type="match status" value="1"/>
</dbReference>
<dbReference type="Pfam" id="PF01867">
    <property type="entry name" value="Cas_Cas1"/>
    <property type="match status" value="1"/>
</dbReference>
<dbReference type="GO" id="GO:0046872">
    <property type="term" value="F:metal ion binding"/>
    <property type="evidence" value="ECO:0007669"/>
    <property type="project" value="UniProtKB-UniRule"/>
</dbReference>